<gene>
    <name evidence="2" type="ORF">FJZ00_00145</name>
</gene>
<evidence type="ECO:0000256" key="1">
    <source>
        <dbReference type="SAM" id="SignalP"/>
    </source>
</evidence>
<dbReference type="Proteomes" id="UP000703893">
    <property type="component" value="Unassembled WGS sequence"/>
</dbReference>
<reference evidence="2 3" key="1">
    <citation type="submission" date="2019-03" db="EMBL/GenBank/DDBJ databases">
        <title>Lake Tanganyika Metagenome-Assembled Genomes (MAGs).</title>
        <authorList>
            <person name="Tran P."/>
        </authorList>
    </citation>
    <scope>NUCLEOTIDE SEQUENCE [LARGE SCALE GENOMIC DNA]</scope>
    <source>
        <strain evidence="2">K_DeepCast_65m_m2_236</strain>
    </source>
</reference>
<evidence type="ECO:0000313" key="3">
    <source>
        <dbReference type="Proteomes" id="UP000703893"/>
    </source>
</evidence>
<comment type="caution">
    <text evidence="2">The sequence shown here is derived from an EMBL/GenBank/DDBJ whole genome shotgun (WGS) entry which is preliminary data.</text>
</comment>
<protein>
    <recommendedName>
        <fullName evidence="4">DUF4412 domain-containing protein</fullName>
    </recommendedName>
</protein>
<feature type="chain" id="PRO_5036852653" description="DUF4412 domain-containing protein" evidence="1">
    <location>
        <begin position="25"/>
        <end position="233"/>
    </location>
</feature>
<sequence length="233" mass="24406">MKKFATPVALVLGSALGVSGPALAQVPDTLPGLENAPPFVADVVVNNAQVKNVSYRMYYMPGKMRLESLAGAPGGEKQLILSHLDQNISYVDIGGSWFKLNNNALGAEGLNYGSTAGFRTRKLGKRTVDGKLCEGYTFTSPDGSTLVESWMWGDYPIVSTVKNRMGVTTAKYLSLRPQSTPESYFYPPKGAQIQDLDAMGGAAGAMGGMGGAGAAGGMGGMSPSDLQKLLNGQ</sequence>
<dbReference type="AlphaFoldDB" id="A0A938BM39"/>
<proteinExistence type="predicted"/>
<organism evidence="2 3">
    <name type="scientific">Candidatus Tanganyikabacteria bacterium</name>
    <dbReference type="NCBI Taxonomy" id="2961651"/>
    <lineage>
        <taxon>Bacteria</taxon>
        <taxon>Bacillati</taxon>
        <taxon>Candidatus Sericytochromatia</taxon>
        <taxon>Candidatus Tanganyikabacteria</taxon>
    </lineage>
</organism>
<accession>A0A938BM39</accession>
<feature type="signal peptide" evidence="1">
    <location>
        <begin position="1"/>
        <end position="24"/>
    </location>
</feature>
<keyword evidence="1" id="KW-0732">Signal</keyword>
<evidence type="ECO:0000313" key="2">
    <source>
        <dbReference type="EMBL" id="MBM3273530.1"/>
    </source>
</evidence>
<name>A0A938BM39_9BACT</name>
<evidence type="ECO:0008006" key="4">
    <source>
        <dbReference type="Google" id="ProtNLM"/>
    </source>
</evidence>
<dbReference type="EMBL" id="VGJX01000003">
    <property type="protein sequence ID" value="MBM3273530.1"/>
    <property type="molecule type" value="Genomic_DNA"/>
</dbReference>